<dbReference type="EMBL" id="QFYR01000002">
    <property type="protein sequence ID" value="RAK53008.1"/>
    <property type="molecule type" value="Genomic_DNA"/>
</dbReference>
<dbReference type="InterPro" id="IPR019060">
    <property type="entry name" value="DUF2382"/>
</dbReference>
<name>A0A328AJG5_9CAUL</name>
<gene>
    <name evidence="3" type="ORF">DJ018_10850</name>
</gene>
<dbReference type="Pfam" id="PF09557">
    <property type="entry name" value="DUF2382"/>
    <property type="match status" value="1"/>
</dbReference>
<feature type="compositionally biased region" description="Basic and acidic residues" evidence="1">
    <location>
        <begin position="32"/>
        <end position="46"/>
    </location>
</feature>
<evidence type="ECO:0000313" key="3">
    <source>
        <dbReference type="EMBL" id="RAK53008.1"/>
    </source>
</evidence>
<organism evidence="3 4">
    <name type="scientific">Phenylobacterium deserti</name>
    <dbReference type="NCBI Taxonomy" id="1914756"/>
    <lineage>
        <taxon>Bacteria</taxon>
        <taxon>Pseudomonadati</taxon>
        <taxon>Pseudomonadota</taxon>
        <taxon>Alphaproteobacteria</taxon>
        <taxon>Caulobacterales</taxon>
        <taxon>Caulobacteraceae</taxon>
        <taxon>Phenylobacterium</taxon>
    </lineage>
</organism>
<evidence type="ECO:0000259" key="2">
    <source>
        <dbReference type="Pfam" id="PF09557"/>
    </source>
</evidence>
<evidence type="ECO:0000313" key="4">
    <source>
        <dbReference type="Proteomes" id="UP000249725"/>
    </source>
</evidence>
<comment type="caution">
    <text evidence="3">The sequence shown here is derived from an EMBL/GenBank/DDBJ whole genome shotgun (WGS) entry which is preliminary data.</text>
</comment>
<proteinExistence type="predicted"/>
<feature type="region of interest" description="Disordered" evidence="1">
    <location>
        <begin position="231"/>
        <end position="257"/>
    </location>
</feature>
<sequence length="257" mass="28692">MTRTITAFFDDRSDAQAAVERLQAAGLGADDVRIHDKSSPGYRDDSYSSGSQPGIWASIKNAFLPDDDRHAYEEGVRRGGYLVTADVDEARADAAVRVLEEANTIDIDERSQQWRAEGWNRPAQGLAAVEHTGSEQAIPVVEEQLVVGKREVARGGVKVRSYVTETPVHEQVRLREQHVEIERVPVNQPLSAVDDAFQERSIEVSTTGEEAVIGKTARVVEEVRVFNSEDERVEDVQDTVRRTDVDIEDTRTRPEPR</sequence>
<keyword evidence="4" id="KW-1185">Reference proteome</keyword>
<dbReference type="OrthoDB" id="7204249at2"/>
<feature type="region of interest" description="Disordered" evidence="1">
    <location>
        <begin position="32"/>
        <end position="51"/>
    </location>
</feature>
<dbReference type="RefSeq" id="WP_111515293.1">
    <property type="nucleotide sequence ID" value="NZ_QFYR01000002.1"/>
</dbReference>
<dbReference type="PANTHER" id="PTHR38463:SF1">
    <property type="entry name" value="STRESS RESPONSE PROTEIN YSNF"/>
    <property type="match status" value="1"/>
</dbReference>
<accession>A0A328AJG5</accession>
<protein>
    <recommendedName>
        <fullName evidence="2">DUF2382 domain-containing protein</fullName>
    </recommendedName>
</protein>
<feature type="domain" description="DUF2382" evidence="2">
    <location>
        <begin position="138"/>
        <end position="247"/>
    </location>
</feature>
<dbReference type="PANTHER" id="PTHR38463">
    <property type="entry name" value="STRESS RESPONSE PROTEIN YSNF"/>
    <property type="match status" value="1"/>
</dbReference>
<evidence type="ECO:0000256" key="1">
    <source>
        <dbReference type="SAM" id="MobiDB-lite"/>
    </source>
</evidence>
<reference evidence="4" key="1">
    <citation type="submission" date="2018-05" db="EMBL/GenBank/DDBJ databases">
        <authorList>
            <person name="Li X."/>
        </authorList>
    </citation>
    <scope>NUCLEOTIDE SEQUENCE [LARGE SCALE GENOMIC DNA]</scope>
    <source>
        <strain evidence="4">YIM 73061</strain>
    </source>
</reference>
<dbReference type="Proteomes" id="UP000249725">
    <property type="component" value="Unassembled WGS sequence"/>
</dbReference>
<dbReference type="AlphaFoldDB" id="A0A328AJG5"/>
<dbReference type="InterPro" id="IPR052967">
    <property type="entry name" value="Stress_Response_Assoc"/>
</dbReference>